<evidence type="ECO:0000313" key="9">
    <source>
        <dbReference type="Proteomes" id="UP000220102"/>
    </source>
</evidence>
<dbReference type="GO" id="GO:0005886">
    <property type="term" value="C:plasma membrane"/>
    <property type="evidence" value="ECO:0007669"/>
    <property type="project" value="InterPro"/>
</dbReference>
<keyword evidence="3 8" id="KW-0808">Transferase</keyword>
<dbReference type="OrthoDB" id="871140at2"/>
<dbReference type="GO" id="GO:0008961">
    <property type="term" value="F:phosphatidylglycerol-prolipoprotein diacylglyceryl transferase activity"/>
    <property type="evidence" value="ECO:0007669"/>
    <property type="project" value="InterPro"/>
</dbReference>
<keyword evidence="2" id="KW-1003">Cell membrane</keyword>
<keyword evidence="5 7" id="KW-1133">Transmembrane helix</keyword>
<evidence type="ECO:0000256" key="4">
    <source>
        <dbReference type="ARBA" id="ARBA00022692"/>
    </source>
</evidence>
<evidence type="ECO:0000256" key="7">
    <source>
        <dbReference type="SAM" id="Phobius"/>
    </source>
</evidence>
<comment type="caution">
    <text evidence="8">The sequence shown here is derived from an EMBL/GenBank/DDBJ whole genome shotgun (WGS) entry which is preliminary data.</text>
</comment>
<keyword evidence="4 7" id="KW-0812">Transmembrane</keyword>
<feature type="transmembrane region" description="Helical" evidence="7">
    <location>
        <begin position="72"/>
        <end position="95"/>
    </location>
</feature>
<keyword evidence="9" id="KW-1185">Reference proteome</keyword>
<dbReference type="PANTHER" id="PTHR30589:SF0">
    <property type="entry name" value="PHOSPHATIDYLGLYCEROL--PROLIPOPROTEIN DIACYLGLYCERYL TRANSFERASE"/>
    <property type="match status" value="1"/>
</dbReference>
<feature type="transmembrane region" description="Helical" evidence="7">
    <location>
        <begin position="277"/>
        <end position="301"/>
    </location>
</feature>
<feature type="transmembrane region" description="Helical" evidence="7">
    <location>
        <begin position="223"/>
        <end position="240"/>
    </location>
</feature>
<evidence type="ECO:0000256" key="1">
    <source>
        <dbReference type="ARBA" id="ARBA00007150"/>
    </source>
</evidence>
<dbReference type="Pfam" id="PF01790">
    <property type="entry name" value="LGT"/>
    <property type="match status" value="1"/>
</dbReference>
<evidence type="ECO:0000313" key="8">
    <source>
        <dbReference type="EMBL" id="PEN14637.1"/>
    </source>
</evidence>
<comment type="similarity">
    <text evidence="1">Belongs to the Lgt family.</text>
</comment>
<protein>
    <submittedName>
        <fullName evidence="8">Diacylglyceryl transferase</fullName>
    </submittedName>
</protein>
<feature type="transmembrane region" description="Helical" evidence="7">
    <location>
        <begin position="20"/>
        <end position="40"/>
    </location>
</feature>
<dbReference type="Proteomes" id="UP000220102">
    <property type="component" value="Unassembled WGS sequence"/>
</dbReference>
<evidence type="ECO:0000256" key="3">
    <source>
        <dbReference type="ARBA" id="ARBA00022679"/>
    </source>
</evidence>
<keyword evidence="6 7" id="KW-0472">Membrane</keyword>
<accession>A0A2A8D1E7</accession>
<sequence length="316" mass="34281">MYPRVSDLFVDLFGVELPFPIYSFGLMVALAIIAAAWLTIRELDRMYAAGQISGVKVERDGSRRTEEVSPSILVGTLTAMAAILGIVGSKLFHILENFGDFMEDPSGMIFSTGGLTFYGGLLLAGGGIVWYLRKYDLSIPRVADAVAPGLMLGYGIGRIGCYLAGDGDWGVCSNLANKPEWIPSWLWSEQFPRSILDPGNQYVNDAAVIEKCGPAMDGVYPTMLYETAMAVLITGILWAIRKHPFKGGWLMSVYLVFNGAERFLIEQIRVNNVGTFLGIQVTQAEVIAVLISLAGVVGLVYTTRRVGESVKEGSGS</sequence>
<gene>
    <name evidence="8" type="ORF">CRI94_06340</name>
</gene>
<dbReference type="InterPro" id="IPR001640">
    <property type="entry name" value="Lgt"/>
</dbReference>
<feature type="transmembrane region" description="Helical" evidence="7">
    <location>
        <begin position="115"/>
        <end position="133"/>
    </location>
</feature>
<reference evidence="8 9" key="1">
    <citation type="submission" date="2017-10" db="EMBL/GenBank/DDBJ databases">
        <title>Draft genome of Longibacter Salinarum.</title>
        <authorList>
            <person name="Goh K.M."/>
            <person name="Shamsir M.S."/>
            <person name="Lim S.W."/>
        </authorList>
    </citation>
    <scope>NUCLEOTIDE SEQUENCE [LARGE SCALE GENOMIC DNA]</scope>
    <source>
        <strain evidence="8 9">KCTC 52045</strain>
    </source>
</reference>
<dbReference type="PANTHER" id="PTHR30589">
    <property type="entry name" value="PROLIPOPROTEIN DIACYLGLYCERYL TRANSFERASE"/>
    <property type="match status" value="1"/>
</dbReference>
<evidence type="ECO:0000256" key="2">
    <source>
        <dbReference type="ARBA" id="ARBA00022475"/>
    </source>
</evidence>
<dbReference type="GO" id="GO:0042158">
    <property type="term" value="P:lipoprotein biosynthetic process"/>
    <property type="evidence" value="ECO:0007669"/>
    <property type="project" value="InterPro"/>
</dbReference>
<organism evidence="8 9">
    <name type="scientific">Longibacter salinarum</name>
    <dbReference type="NCBI Taxonomy" id="1850348"/>
    <lineage>
        <taxon>Bacteria</taxon>
        <taxon>Pseudomonadati</taxon>
        <taxon>Rhodothermota</taxon>
        <taxon>Rhodothermia</taxon>
        <taxon>Rhodothermales</taxon>
        <taxon>Salisaetaceae</taxon>
        <taxon>Longibacter</taxon>
    </lineage>
</organism>
<evidence type="ECO:0000256" key="5">
    <source>
        <dbReference type="ARBA" id="ARBA00022989"/>
    </source>
</evidence>
<name>A0A2A8D1E7_9BACT</name>
<evidence type="ECO:0000256" key="6">
    <source>
        <dbReference type="ARBA" id="ARBA00023136"/>
    </source>
</evidence>
<dbReference type="RefSeq" id="WP_098074810.1">
    <property type="nucleotide sequence ID" value="NZ_PDEQ01000002.1"/>
</dbReference>
<dbReference type="EMBL" id="PDEQ01000002">
    <property type="protein sequence ID" value="PEN14637.1"/>
    <property type="molecule type" value="Genomic_DNA"/>
</dbReference>
<proteinExistence type="inferred from homology"/>
<dbReference type="AlphaFoldDB" id="A0A2A8D1E7"/>